<evidence type="ECO:0000256" key="1">
    <source>
        <dbReference type="ARBA" id="ARBA00001541"/>
    </source>
</evidence>
<evidence type="ECO:0000256" key="4">
    <source>
        <dbReference type="ARBA" id="ARBA00022679"/>
    </source>
</evidence>
<dbReference type="EMBL" id="JXYS01000027">
    <property type="protein sequence ID" value="KJF17948.1"/>
    <property type="molecule type" value="Genomic_DNA"/>
</dbReference>
<keyword evidence="5" id="KW-0949">S-adenosyl-L-methionine</keyword>
<dbReference type="SUPFAM" id="SSF47757">
    <property type="entry name" value="Chemotaxis receptor methyltransferase CheR, N-terminal domain"/>
    <property type="match status" value="1"/>
</dbReference>
<dbReference type="InterPro" id="IPR000780">
    <property type="entry name" value="CheR_MeTrfase"/>
</dbReference>
<dbReference type="InterPro" id="IPR022642">
    <property type="entry name" value="CheR_C"/>
</dbReference>
<dbReference type="PRINTS" id="PR00996">
    <property type="entry name" value="CHERMTFRASE"/>
</dbReference>
<dbReference type="EC" id="2.1.1.80" evidence="2"/>
<dbReference type="SMART" id="SM00138">
    <property type="entry name" value="MeTrc"/>
    <property type="match status" value="1"/>
</dbReference>
<dbReference type="Gene3D" id="1.10.155.10">
    <property type="entry name" value="Chemotaxis receptor methyltransferase CheR, N-terminal domain"/>
    <property type="match status" value="1"/>
</dbReference>
<dbReference type="GO" id="GO:0008983">
    <property type="term" value="F:protein-glutamate O-methyltransferase activity"/>
    <property type="evidence" value="ECO:0007669"/>
    <property type="project" value="UniProtKB-EC"/>
</dbReference>
<dbReference type="InterPro" id="IPR050903">
    <property type="entry name" value="Bact_Chemotaxis_MeTrfase"/>
</dbReference>
<evidence type="ECO:0000313" key="8">
    <source>
        <dbReference type="EMBL" id="KJF17948.1"/>
    </source>
</evidence>
<evidence type="ECO:0000313" key="9">
    <source>
        <dbReference type="Proteomes" id="UP000032360"/>
    </source>
</evidence>
<dbReference type="GO" id="GO:0032259">
    <property type="term" value="P:methylation"/>
    <property type="evidence" value="ECO:0007669"/>
    <property type="project" value="UniProtKB-KW"/>
</dbReference>
<proteinExistence type="predicted"/>
<gene>
    <name evidence="8" type="primary">cheR2</name>
    <name evidence="8" type="ORF">AXFE_12330</name>
</gene>
<evidence type="ECO:0000256" key="3">
    <source>
        <dbReference type="ARBA" id="ARBA00022603"/>
    </source>
</evidence>
<dbReference type="OrthoDB" id="9816309at2"/>
<evidence type="ECO:0000256" key="5">
    <source>
        <dbReference type="ARBA" id="ARBA00022691"/>
    </source>
</evidence>
<accession>A0A0D8HJ52</accession>
<keyword evidence="9" id="KW-1185">Reference proteome</keyword>
<dbReference type="Gene3D" id="3.40.50.150">
    <property type="entry name" value="Vaccinia Virus protein VP39"/>
    <property type="match status" value="1"/>
</dbReference>
<dbReference type="SUPFAM" id="SSF53335">
    <property type="entry name" value="S-adenosyl-L-methionine-dependent methyltransferases"/>
    <property type="match status" value="1"/>
</dbReference>
<keyword evidence="3 8" id="KW-0489">Methyltransferase</keyword>
<feature type="domain" description="CheR-type methyltransferase" evidence="7">
    <location>
        <begin position="1"/>
        <end position="275"/>
    </location>
</feature>
<reference evidence="8 9" key="1">
    <citation type="submission" date="2015-01" db="EMBL/GenBank/DDBJ databases">
        <title>Draft genome of the acidophilic iron oxidizer Acidithrix ferrooxidans strain Py-F3.</title>
        <authorList>
            <person name="Poehlein A."/>
            <person name="Eisen S."/>
            <person name="Schloemann M."/>
            <person name="Johnson B.D."/>
            <person name="Daniel R."/>
            <person name="Muehling M."/>
        </authorList>
    </citation>
    <scope>NUCLEOTIDE SEQUENCE [LARGE SCALE GENOMIC DNA]</scope>
    <source>
        <strain evidence="8 9">Py-F3</strain>
    </source>
</reference>
<dbReference type="Pfam" id="PF01739">
    <property type="entry name" value="CheR"/>
    <property type="match status" value="1"/>
</dbReference>
<dbReference type="Proteomes" id="UP000032360">
    <property type="component" value="Unassembled WGS sequence"/>
</dbReference>
<comment type="catalytic activity">
    <reaction evidence="1">
        <text>L-glutamyl-[protein] + S-adenosyl-L-methionine = [protein]-L-glutamate 5-O-methyl ester + S-adenosyl-L-homocysteine</text>
        <dbReference type="Rhea" id="RHEA:24452"/>
        <dbReference type="Rhea" id="RHEA-COMP:10208"/>
        <dbReference type="Rhea" id="RHEA-COMP:10311"/>
        <dbReference type="ChEBI" id="CHEBI:29973"/>
        <dbReference type="ChEBI" id="CHEBI:57856"/>
        <dbReference type="ChEBI" id="CHEBI:59789"/>
        <dbReference type="ChEBI" id="CHEBI:82795"/>
        <dbReference type="EC" id="2.1.1.80"/>
    </reaction>
</comment>
<protein>
    <recommendedName>
        <fullName evidence="2">protein-glutamate O-methyltransferase</fullName>
        <ecNumber evidence="2">2.1.1.80</ecNumber>
    </recommendedName>
</protein>
<dbReference type="RefSeq" id="WP_082058528.1">
    <property type="nucleotide sequence ID" value="NZ_JXYS01000027.1"/>
</dbReference>
<evidence type="ECO:0000256" key="2">
    <source>
        <dbReference type="ARBA" id="ARBA00012534"/>
    </source>
</evidence>
<dbReference type="PANTHER" id="PTHR24422:SF21">
    <property type="entry name" value="CHEMOTAXIS PROTEIN METHYLTRANSFERASE 1"/>
    <property type="match status" value="1"/>
</dbReference>
<dbReference type="STRING" id="1280514.AXFE_12330"/>
<dbReference type="PANTHER" id="PTHR24422">
    <property type="entry name" value="CHEMOTAXIS PROTEIN METHYLTRANSFERASE"/>
    <property type="match status" value="1"/>
</dbReference>
<dbReference type="InterPro" id="IPR036804">
    <property type="entry name" value="CheR_N_sf"/>
</dbReference>
<evidence type="ECO:0000256" key="6">
    <source>
        <dbReference type="SAM" id="MobiDB-lite"/>
    </source>
</evidence>
<keyword evidence="4 8" id="KW-0808">Transferase</keyword>
<comment type="caution">
    <text evidence="8">The sequence shown here is derived from an EMBL/GenBank/DDBJ whole genome shotgun (WGS) entry which is preliminary data.</text>
</comment>
<name>A0A0D8HJ52_9ACTN</name>
<dbReference type="Pfam" id="PF03705">
    <property type="entry name" value="CheR_N"/>
    <property type="match status" value="1"/>
</dbReference>
<evidence type="ECO:0000259" key="7">
    <source>
        <dbReference type="PROSITE" id="PS50123"/>
    </source>
</evidence>
<dbReference type="AlphaFoldDB" id="A0A0D8HJ52"/>
<dbReference type="InterPro" id="IPR029063">
    <property type="entry name" value="SAM-dependent_MTases_sf"/>
</dbReference>
<dbReference type="InterPro" id="IPR022641">
    <property type="entry name" value="CheR_N"/>
</dbReference>
<sequence>MALTPGDFTFLSNYVKNSTAIVLTPDKDYLVESRLNPVARRLGVSNISDLVSKLRANPSPTSEIGMMISEAMTTNETYFFRDVKPFDVLRSELLPQAIERRGSDRSLNIWSGACSSGQEAYSIAMTIKEHFPTLSTWRVRIIGTDISRAMVERTKEGIFSQIEINRGLPAPLLVKYFSKVGSEWKIKGELTSMVDASVMNLAGNWPILPRMDIVLMRNVLIYFDLPTKRAILEKVVRVMAPNASLLLGGSETTMNVTNEFDRVTTGTSFYYRIKGGGASSSSPSIGSTPTFRGTPVAPRAGLR</sequence>
<feature type="region of interest" description="Disordered" evidence="6">
    <location>
        <begin position="277"/>
        <end position="303"/>
    </location>
</feature>
<dbReference type="PROSITE" id="PS50123">
    <property type="entry name" value="CHER"/>
    <property type="match status" value="1"/>
</dbReference>
<dbReference type="PATRIC" id="fig|1280514.3.peg.1611"/>
<organism evidence="8 9">
    <name type="scientific">Acidithrix ferrooxidans</name>
    <dbReference type="NCBI Taxonomy" id="1280514"/>
    <lineage>
        <taxon>Bacteria</taxon>
        <taxon>Bacillati</taxon>
        <taxon>Actinomycetota</taxon>
        <taxon>Acidimicrobiia</taxon>
        <taxon>Acidimicrobiales</taxon>
        <taxon>Acidimicrobiaceae</taxon>
        <taxon>Acidithrix</taxon>
    </lineage>
</organism>